<keyword evidence="3" id="KW-1185">Reference proteome</keyword>
<sequence length="71" mass="7900">MHRSRLRNKLAEGRTKVTSRVSERAKSLIPVEIDTGTDKCMMCKRKMRAHRRGAGDGRICSPACAQAWAAS</sequence>
<evidence type="ECO:0000313" key="2">
    <source>
        <dbReference type="EMBL" id="MBA8823033.1"/>
    </source>
</evidence>
<dbReference type="RefSeq" id="WP_182542423.1">
    <property type="nucleotide sequence ID" value="NZ_JACGWZ010000001.1"/>
</dbReference>
<evidence type="ECO:0000313" key="3">
    <source>
        <dbReference type="Proteomes" id="UP000569329"/>
    </source>
</evidence>
<gene>
    <name evidence="2" type="ORF">FHX42_000362</name>
</gene>
<dbReference type="EMBL" id="JACGWZ010000001">
    <property type="protein sequence ID" value="MBA8823033.1"/>
    <property type="molecule type" value="Genomic_DNA"/>
</dbReference>
<feature type="region of interest" description="Disordered" evidence="1">
    <location>
        <begin position="1"/>
        <end position="23"/>
    </location>
</feature>
<dbReference type="Proteomes" id="UP000569329">
    <property type="component" value="Unassembled WGS sequence"/>
</dbReference>
<evidence type="ECO:0000256" key="1">
    <source>
        <dbReference type="SAM" id="MobiDB-lite"/>
    </source>
</evidence>
<feature type="compositionally biased region" description="Basic and acidic residues" evidence="1">
    <location>
        <begin position="9"/>
        <end position="23"/>
    </location>
</feature>
<organism evidence="2 3">
    <name type="scientific">Halosaccharopolyspora lacisalsi</name>
    <dbReference type="NCBI Taxonomy" id="1000566"/>
    <lineage>
        <taxon>Bacteria</taxon>
        <taxon>Bacillati</taxon>
        <taxon>Actinomycetota</taxon>
        <taxon>Actinomycetes</taxon>
        <taxon>Pseudonocardiales</taxon>
        <taxon>Pseudonocardiaceae</taxon>
        <taxon>Halosaccharopolyspora</taxon>
    </lineage>
</organism>
<reference evidence="2 3" key="1">
    <citation type="submission" date="2020-07" db="EMBL/GenBank/DDBJ databases">
        <title>Sequencing the genomes of 1000 actinobacteria strains.</title>
        <authorList>
            <person name="Klenk H.-P."/>
        </authorList>
    </citation>
    <scope>NUCLEOTIDE SEQUENCE [LARGE SCALE GENOMIC DNA]</scope>
    <source>
        <strain evidence="2 3">DSM 45975</strain>
    </source>
</reference>
<name>A0A839DPP6_9PSEU</name>
<comment type="caution">
    <text evidence="2">The sequence shown here is derived from an EMBL/GenBank/DDBJ whole genome shotgun (WGS) entry which is preliminary data.</text>
</comment>
<protein>
    <submittedName>
        <fullName evidence="2">Uncharacterized protein</fullName>
    </submittedName>
</protein>
<proteinExistence type="predicted"/>
<accession>A0A839DPP6</accession>
<dbReference type="AlphaFoldDB" id="A0A839DPP6"/>